<evidence type="ECO:0000313" key="17">
    <source>
        <dbReference type="Proteomes" id="UP000295565"/>
    </source>
</evidence>
<evidence type="ECO:0000256" key="8">
    <source>
        <dbReference type="ARBA" id="ARBA00022741"/>
    </source>
</evidence>
<gene>
    <name evidence="15" type="primary">kdkA</name>
    <name evidence="16" type="ORF">EV690_3647</name>
</gene>
<comment type="similarity">
    <text evidence="3 15">Belongs to the protein kinase superfamily. KdkA/RfaP family.</text>
</comment>
<keyword evidence="17" id="KW-1185">Reference proteome</keyword>
<dbReference type="SUPFAM" id="SSF56112">
    <property type="entry name" value="Protein kinase-like (PK-like)"/>
    <property type="match status" value="1"/>
</dbReference>
<evidence type="ECO:0000256" key="11">
    <source>
        <dbReference type="ARBA" id="ARBA00022985"/>
    </source>
</evidence>
<comment type="function">
    <text evidence="15">Catalyzes the ATP-dependent phosphorylation of the 3-deoxy-D-manno-octulosonic acid (Kdo) residue in Kdo-lipid IV(A) at the 4-OH position.</text>
</comment>
<keyword evidence="11 15" id="KW-0448">Lipopolysaccharide biosynthesis</keyword>
<dbReference type="InterPro" id="IPR022826">
    <property type="entry name" value="KDO_kinase"/>
</dbReference>
<comment type="caution">
    <text evidence="16">The sequence shown here is derived from an EMBL/GenBank/DDBJ whole genome shotgun (WGS) entry which is preliminary data.</text>
</comment>
<keyword evidence="5 15" id="KW-1003">Cell membrane</keyword>
<dbReference type="Proteomes" id="UP000295565">
    <property type="component" value="Unassembled WGS sequence"/>
</dbReference>
<keyword evidence="12 15" id="KW-0472">Membrane</keyword>
<evidence type="ECO:0000313" key="16">
    <source>
        <dbReference type="EMBL" id="TCK46371.1"/>
    </source>
</evidence>
<evidence type="ECO:0000256" key="5">
    <source>
        <dbReference type="ARBA" id="ARBA00022475"/>
    </source>
</evidence>
<keyword evidence="9 15" id="KW-0418">Kinase</keyword>
<dbReference type="GO" id="GO:0009244">
    <property type="term" value="P:lipopolysaccharide core region biosynthetic process"/>
    <property type="evidence" value="ECO:0007669"/>
    <property type="project" value="UniProtKB-UniRule"/>
</dbReference>
<evidence type="ECO:0000256" key="1">
    <source>
        <dbReference type="ARBA" id="ARBA00004515"/>
    </source>
</evidence>
<evidence type="ECO:0000256" key="14">
    <source>
        <dbReference type="ARBA" id="ARBA00034417"/>
    </source>
</evidence>
<dbReference type="EC" id="2.7.1.166" evidence="4 15"/>
<dbReference type="InterPro" id="IPR011009">
    <property type="entry name" value="Kinase-like_dom_sf"/>
</dbReference>
<dbReference type="Gene3D" id="1.10.510.10">
    <property type="entry name" value="Transferase(Phosphotransferase) domain 1"/>
    <property type="match status" value="1"/>
</dbReference>
<sequence>MGCRKSAMHCIMQILLSNVKSLIMELIKNRMNIIKQAEKNCRIWFDGDIWQQCPVDFFEPRYWKNQHAIIGQAKGRGQVVFFSYQEQSFVLRHYRRGGLVGQLFSDDRYFFTGKKRSRPWREFALLGKLNQLGLPAPIPVAIRLIREGLFYRADLITQLIPNARDLSTLLIHQRLSSDIWLKVGRVIRQFHDAGVDHSDLNIHNIMLDEDEKVWIIDLDKSCLRKPAFAWQRANLERLYRSLEKERQQLPHWYWLKSDWALLKKGYQGLTDAAT</sequence>
<evidence type="ECO:0000256" key="9">
    <source>
        <dbReference type="ARBA" id="ARBA00022777"/>
    </source>
</evidence>
<evidence type="ECO:0000256" key="6">
    <source>
        <dbReference type="ARBA" id="ARBA00022519"/>
    </source>
</evidence>
<organism evidence="16 17">
    <name type="scientific">Celerinatantimonas diazotrophica</name>
    <dbReference type="NCBI Taxonomy" id="412034"/>
    <lineage>
        <taxon>Bacteria</taxon>
        <taxon>Pseudomonadati</taxon>
        <taxon>Pseudomonadota</taxon>
        <taxon>Gammaproteobacteria</taxon>
        <taxon>Celerinatantimonadaceae</taxon>
        <taxon>Celerinatantimonas</taxon>
    </lineage>
</organism>
<dbReference type="GO" id="GO:0016773">
    <property type="term" value="F:phosphotransferase activity, alcohol group as acceptor"/>
    <property type="evidence" value="ECO:0007669"/>
    <property type="project" value="UniProtKB-UniRule"/>
</dbReference>
<comment type="catalytic activity">
    <reaction evidence="14 15">
        <text>an alpha-Kdo-(2-&gt;6)-lipid IVA + ATP = a 4-O-phospho-alpha-Kdo-(2-&gt;6)-lipid IVA + ADP + H(+)</text>
        <dbReference type="Rhea" id="RHEA:74271"/>
        <dbReference type="ChEBI" id="CHEBI:15378"/>
        <dbReference type="ChEBI" id="CHEBI:30616"/>
        <dbReference type="ChEBI" id="CHEBI:176428"/>
        <dbReference type="ChEBI" id="CHEBI:193140"/>
        <dbReference type="ChEBI" id="CHEBI:456216"/>
        <dbReference type="EC" id="2.7.1.166"/>
    </reaction>
</comment>
<evidence type="ECO:0000256" key="3">
    <source>
        <dbReference type="ARBA" id="ARBA00010327"/>
    </source>
</evidence>
<protein>
    <recommendedName>
        <fullName evidence="13 15">3-deoxy-D-manno-octulosonic acid kinase</fullName>
        <shortName evidence="15">Kdo kinase</shortName>
        <ecNumber evidence="4 15">2.7.1.166</ecNumber>
    </recommendedName>
</protein>
<evidence type="ECO:0000256" key="13">
    <source>
        <dbReference type="ARBA" id="ARBA00029511"/>
    </source>
</evidence>
<accession>A0A4R1J7P7</accession>
<keyword evidence="6 15" id="KW-0997">Cell inner membrane</keyword>
<reference evidence="16 17" key="1">
    <citation type="submission" date="2019-03" db="EMBL/GenBank/DDBJ databases">
        <title>Genomic Encyclopedia of Type Strains, Phase IV (KMG-IV): sequencing the most valuable type-strain genomes for metagenomic binning, comparative biology and taxonomic classification.</title>
        <authorList>
            <person name="Goeker M."/>
        </authorList>
    </citation>
    <scope>NUCLEOTIDE SEQUENCE [LARGE SCALE GENOMIC DNA]</scope>
    <source>
        <strain evidence="16 17">DSM 18577</strain>
    </source>
</reference>
<comment type="subcellular location">
    <subcellularLocation>
        <location evidence="1 15">Cell inner membrane</location>
        <topology evidence="1 15">Peripheral membrane protein</topology>
        <orientation evidence="1 15">Cytoplasmic side</orientation>
    </subcellularLocation>
</comment>
<evidence type="ECO:0000256" key="2">
    <source>
        <dbReference type="ARBA" id="ARBA00004713"/>
    </source>
</evidence>
<dbReference type="UniPathway" id="UPA00958"/>
<dbReference type="HAMAP" id="MF_00521">
    <property type="entry name" value="KDO_kinase"/>
    <property type="match status" value="1"/>
</dbReference>
<dbReference type="GO" id="GO:0016301">
    <property type="term" value="F:kinase activity"/>
    <property type="evidence" value="ECO:0007669"/>
    <property type="project" value="UniProtKB-KW"/>
</dbReference>
<feature type="active site" evidence="15">
    <location>
        <position position="199"/>
    </location>
</feature>
<evidence type="ECO:0000256" key="10">
    <source>
        <dbReference type="ARBA" id="ARBA00022840"/>
    </source>
</evidence>
<evidence type="ECO:0000256" key="12">
    <source>
        <dbReference type="ARBA" id="ARBA00023136"/>
    </source>
</evidence>
<evidence type="ECO:0000256" key="15">
    <source>
        <dbReference type="HAMAP-Rule" id="MF_00521"/>
    </source>
</evidence>
<dbReference type="EMBL" id="SMGD01000019">
    <property type="protein sequence ID" value="TCK46371.1"/>
    <property type="molecule type" value="Genomic_DNA"/>
</dbReference>
<name>A0A4R1J7P7_9GAMM</name>
<dbReference type="GO" id="GO:0005524">
    <property type="term" value="F:ATP binding"/>
    <property type="evidence" value="ECO:0007669"/>
    <property type="project" value="UniProtKB-UniRule"/>
</dbReference>
<keyword evidence="10 15" id="KW-0067">ATP-binding</keyword>
<keyword evidence="7 15" id="KW-0808">Transferase</keyword>
<keyword evidence="8 15" id="KW-0547">Nucleotide-binding</keyword>
<evidence type="ECO:0000256" key="4">
    <source>
        <dbReference type="ARBA" id="ARBA00011988"/>
    </source>
</evidence>
<evidence type="ECO:0000256" key="7">
    <source>
        <dbReference type="ARBA" id="ARBA00022679"/>
    </source>
</evidence>
<dbReference type="NCBIfam" id="NF002475">
    <property type="entry name" value="PRK01723.1"/>
    <property type="match status" value="1"/>
</dbReference>
<proteinExistence type="inferred from homology"/>
<dbReference type="AlphaFoldDB" id="A0A4R1J7P7"/>
<comment type="pathway">
    <text evidence="2 15">Bacterial outer membrane biogenesis; LPS core biosynthesis.</text>
</comment>
<dbReference type="Pfam" id="PF06293">
    <property type="entry name" value="Kdo"/>
    <property type="match status" value="1"/>
</dbReference>
<dbReference type="GO" id="GO:0005886">
    <property type="term" value="C:plasma membrane"/>
    <property type="evidence" value="ECO:0007669"/>
    <property type="project" value="UniProtKB-SubCell"/>
</dbReference>